<feature type="transmembrane region" description="Helical" evidence="6">
    <location>
        <begin position="741"/>
        <end position="763"/>
    </location>
</feature>
<keyword evidence="3 6" id="KW-0812">Transmembrane</keyword>
<evidence type="ECO:0000256" key="6">
    <source>
        <dbReference type="SAM" id="Phobius"/>
    </source>
</evidence>
<keyword evidence="5 6" id="KW-0472">Membrane</keyword>
<organism evidence="9 10">
    <name type="scientific">Massilia timonae</name>
    <dbReference type="NCBI Taxonomy" id="47229"/>
    <lineage>
        <taxon>Bacteria</taxon>
        <taxon>Pseudomonadati</taxon>
        <taxon>Pseudomonadota</taxon>
        <taxon>Betaproteobacteria</taxon>
        <taxon>Burkholderiales</taxon>
        <taxon>Oxalobacteraceae</taxon>
        <taxon>Telluria group</taxon>
        <taxon>Massilia</taxon>
    </lineage>
</organism>
<evidence type="ECO:0000256" key="4">
    <source>
        <dbReference type="ARBA" id="ARBA00022989"/>
    </source>
</evidence>
<sequence length="810" mass="87042">MRLDDFRIGLRHLVREPGYSAIAILGLAVGFAACLLLLGFVQYSWRYDAHVPQVEQVYVVKQRFNVDPVAPWFDQAPLLLRTIALETPGVDDATAFFRPDPPTVKVGATLHKMPSLLVLPHFTQVLGLRALEGDLDAALTRPEGLVLTASTAQRLFGAARALGRTVQIGDKVLRVAAIVPDPPANTTIPFEALYGVNSVLNDPGMRTELQTGEHGAWGRLLLRIENPDAVPRVAAALQRALDTAPAVQGVPPDVRARLGERKVMDLALSPLREAYFDRDVARNPVSPPGDRGDRTTVTGLAVVALLILAIGAINYVNLATVRVLRREREIGMRKVLGASVRRIVLQFMAESLLVSLLATLLGLLLAWFALPLFAELVNRRLDGLFAPVNVAAALLIGVVLGVIAGLQPAWTALRVRPAQALAGRANTGSRTGAHLAKALTVLQIATAVGLASLAMGIALQTSFAVNASPGFDASPLLIVDLPERGKKNEAVRGFMTALGQQPGVHGMVLSEHVVGRSGNGLIQDIKRDGGASVSAETKMVDTNFFEVYDLKPVAGRLFDPRLDRENAVGPVVINAIAARQLGFATPQAAVGQTLLHPGDDGKMIPYRVLGIAPELRFRSLHDEPRATLYVLGTDWAAVLSVRSNTSVPDTERAVAALWNRYFPHAIMHTERAGDVLAANYADDRRLARLLALATLIALAITAFGMVALSASIVQRRAREIVLRKLYGAGRAQIAMLLGRELGSLVGVAAVLGLPLAFLALGHYRASFVEHAPRMYSMPWLALAGVALVTLLATLRHTWSALTMRPGKVLR</sequence>
<dbReference type="PANTHER" id="PTHR30572">
    <property type="entry name" value="MEMBRANE COMPONENT OF TRANSPORTER-RELATED"/>
    <property type="match status" value="1"/>
</dbReference>
<dbReference type="InterPro" id="IPR003838">
    <property type="entry name" value="ABC3_permease_C"/>
</dbReference>
<feature type="transmembrane region" description="Helical" evidence="6">
    <location>
        <begin position="689"/>
        <end position="713"/>
    </location>
</feature>
<evidence type="ECO:0000256" key="1">
    <source>
        <dbReference type="ARBA" id="ARBA00004651"/>
    </source>
</evidence>
<name>A0A1S2NG41_9BURK</name>
<comment type="caution">
    <text evidence="9">The sequence shown here is derived from an EMBL/GenBank/DDBJ whole genome shotgun (WGS) entry which is preliminary data.</text>
</comment>
<dbReference type="InterPro" id="IPR050250">
    <property type="entry name" value="Macrolide_Exporter_MacB"/>
</dbReference>
<feature type="transmembrane region" description="Helical" evidence="6">
    <location>
        <begin position="434"/>
        <end position="459"/>
    </location>
</feature>
<evidence type="ECO:0000313" key="10">
    <source>
        <dbReference type="Proteomes" id="UP000180246"/>
    </source>
</evidence>
<feature type="transmembrane region" description="Helical" evidence="6">
    <location>
        <begin position="344"/>
        <end position="370"/>
    </location>
</feature>
<keyword evidence="4 6" id="KW-1133">Transmembrane helix</keyword>
<gene>
    <name evidence="9" type="ORF">LO55_2646</name>
</gene>
<evidence type="ECO:0000256" key="3">
    <source>
        <dbReference type="ARBA" id="ARBA00022692"/>
    </source>
</evidence>
<dbReference type="RefSeq" id="WP_071361781.1">
    <property type="nucleotide sequence ID" value="NZ_JRYB01000001.1"/>
</dbReference>
<dbReference type="InterPro" id="IPR025857">
    <property type="entry name" value="MacB_PCD"/>
</dbReference>
<feature type="transmembrane region" description="Helical" evidence="6">
    <location>
        <begin position="775"/>
        <end position="794"/>
    </location>
</feature>
<dbReference type="Pfam" id="PF12704">
    <property type="entry name" value="MacB_PCD"/>
    <property type="match status" value="2"/>
</dbReference>
<dbReference type="PROSITE" id="PS51257">
    <property type="entry name" value="PROKAR_LIPOPROTEIN"/>
    <property type="match status" value="1"/>
</dbReference>
<evidence type="ECO:0000256" key="5">
    <source>
        <dbReference type="ARBA" id="ARBA00023136"/>
    </source>
</evidence>
<reference evidence="9 10" key="1">
    <citation type="submission" date="2014-10" db="EMBL/GenBank/DDBJ databases">
        <authorList>
            <person name="Seo M.-J."/>
            <person name="Seok Y.J."/>
            <person name="Cha I.-T."/>
        </authorList>
    </citation>
    <scope>NUCLEOTIDE SEQUENCE [LARGE SCALE GENOMIC DNA]</scope>
    <source>
        <strain evidence="9 10">NEU</strain>
    </source>
</reference>
<evidence type="ECO:0000259" key="7">
    <source>
        <dbReference type="Pfam" id="PF02687"/>
    </source>
</evidence>
<feature type="transmembrane region" description="Helical" evidence="6">
    <location>
        <begin position="300"/>
        <end position="324"/>
    </location>
</feature>
<dbReference type="AlphaFoldDB" id="A0A1S2NG41"/>
<comment type="subcellular location">
    <subcellularLocation>
        <location evidence="1">Cell membrane</location>
        <topology evidence="1">Multi-pass membrane protein</topology>
    </subcellularLocation>
</comment>
<feature type="domain" description="ABC3 transporter permease C-terminal" evidence="7">
    <location>
        <begin position="302"/>
        <end position="415"/>
    </location>
</feature>
<protein>
    <submittedName>
        <fullName evidence="9">FtsX-like permease family protein</fullName>
    </submittedName>
</protein>
<feature type="domain" description="MacB-like periplasmic core" evidence="8">
    <location>
        <begin position="20"/>
        <end position="239"/>
    </location>
</feature>
<dbReference type="Pfam" id="PF02687">
    <property type="entry name" value="FtsX"/>
    <property type="match status" value="2"/>
</dbReference>
<dbReference type="Proteomes" id="UP000180246">
    <property type="component" value="Unassembled WGS sequence"/>
</dbReference>
<keyword evidence="2" id="KW-1003">Cell membrane</keyword>
<dbReference type="PANTHER" id="PTHR30572:SF18">
    <property type="entry name" value="ABC-TYPE MACROLIDE FAMILY EXPORT SYSTEM PERMEASE COMPONENT 2"/>
    <property type="match status" value="1"/>
</dbReference>
<evidence type="ECO:0000256" key="2">
    <source>
        <dbReference type="ARBA" id="ARBA00022475"/>
    </source>
</evidence>
<feature type="domain" description="ABC3 transporter permease C-terminal" evidence="7">
    <location>
        <begin position="693"/>
        <end position="794"/>
    </location>
</feature>
<dbReference type="GO" id="GO:0022857">
    <property type="term" value="F:transmembrane transporter activity"/>
    <property type="evidence" value="ECO:0007669"/>
    <property type="project" value="TreeGrafter"/>
</dbReference>
<feature type="domain" description="MacB-like periplasmic core" evidence="8">
    <location>
        <begin position="511"/>
        <end position="616"/>
    </location>
</feature>
<feature type="transmembrane region" description="Helical" evidence="6">
    <location>
        <begin position="390"/>
        <end position="413"/>
    </location>
</feature>
<proteinExistence type="predicted"/>
<dbReference type="GO" id="GO:0005886">
    <property type="term" value="C:plasma membrane"/>
    <property type="evidence" value="ECO:0007669"/>
    <property type="project" value="UniProtKB-SubCell"/>
</dbReference>
<dbReference type="EMBL" id="JRYB01000001">
    <property type="protein sequence ID" value="OIJ43674.1"/>
    <property type="molecule type" value="Genomic_DNA"/>
</dbReference>
<feature type="transmembrane region" description="Helical" evidence="6">
    <location>
        <begin position="21"/>
        <end position="45"/>
    </location>
</feature>
<accession>A0A1S2NG41</accession>
<evidence type="ECO:0000259" key="8">
    <source>
        <dbReference type="Pfam" id="PF12704"/>
    </source>
</evidence>
<evidence type="ECO:0000313" key="9">
    <source>
        <dbReference type="EMBL" id="OIJ43674.1"/>
    </source>
</evidence>